<protein>
    <recommendedName>
        <fullName evidence="2">YCII-related domain-containing protein</fullName>
    </recommendedName>
</protein>
<sequence length="100" mass="10598">MLYLIHGRDVPGSLAARLAARPAHLERLQALQDAGRLLTAGPLPAIDSPDPGEAGFSGSLIVAEFDDLEAARIWAEADPYVAAGVYAGVEVSPYKQVFPR</sequence>
<evidence type="ECO:0000259" key="2">
    <source>
        <dbReference type="Pfam" id="PF03795"/>
    </source>
</evidence>
<dbReference type="InterPro" id="IPR005545">
    <property type="entry name" value="YCII"/>
</dbReference>
<gene>
    <name evidence="3" type="ORF">C7443_11012</name>
</gene>
<dbReference type="PANTHER" id="PTHR33606:SF3">
    <property type="entry name" value="PROTEIN YCII"/>
    <property type="match status" value="1"/>
</dbReference>
<name>A0A317MRN9_9GAMM</name>
<dbReference type="PANTHER" id="PTHR33606">
    <property type="entry name" value="PROTEIN YCII"/>
    <property type="match status" value="1"/>
</dbReference>
<evidence type="ECO:0000313" key="4">
    <source>
        <dbReference type="Proteomes" id="UP000246569"/>
    </source>
</evidence>
<dbReference type="OrthoDB" id="9797014at2"/>
<comment type="caution">
    <text evidence="3">The sequence shown here is derived from an EMBL/GenBank/DDBJ whole genome shotgun (WGS) entry which is preliminary data.</text>
</comment>
<reference evidence="3 4" key="1">
    <citation type="submission" date="2018-05" db="EMBL/GenBank/DDBJ databases">
        <title>Genomic Encyclopedia of Type Strains, Phase IV (KMG-IV): sequencing the most valuable type-strain genomes for metagenomic binning, comparative biology and taxonomic classification.</title>
        <authorList>
            <person name="Goeker M."/>
        </authorList>
    </citation>
    <scope>NUCLEOTIDE SEQUENCE [LARGE SCALE GENOMIC DNA]</scope>
    <source>
        <strain evidence="3 4">DSM 23606</strain>
    </source>
</reference>
<dbReference type="Proteomes" id="UP000246569">
    <property type="component" value="Unassembled WGS sequence"/>
</dbReference>
<dbReference type="EMBL" id="QGTJ01000010">
    <property type="protein sequence ID" value="PWV59467.1"/>
    <property type="molecule type" value="Genomic_DNA"/>
</dbReference>
<dbReference type="NCBIfam" id="NF008473">
    <property type="entry name" value="PRK11370.1"/>
    <property type="match status" value="1"/>
</dbReference>
<dbReference type="RefSeq" id="WP_110019525.1">
    <property type="nucleotide sequence ID" value="NZ_QGTJ01000010.1"/>
</dbReference>
<proteinExistence type="inferred from homology"/>
<dbReference type="InterPro" id="IPR011008">
    <property type="entry name" value="Dimeric_a/b-barrel"/>
</dbReference>
<dbReference type="AlphaFoldDB" id="A0A317MRN9"/>
<dbReference type="Pfam" id="PF03795">
    <property type="entry name" value="YCII"/>
    <property type="match status" value="1"/>
</dbReference>
<comment type="similarity">
    <text evidence="1">Belongs to the YciI family.</text>
</comment>
<dbReference type="InterPro" id="IPR051807">
    <property type="entry name" value="Sec-metab_biosynth-assoc"/>
</dbReference>
<feature type="domain" description="YCII-related" evidence="2">
    <location>
        <begin position="1"/>
        <end position="94"/>
    </location>
</feature>
<organism evidence="3 4">
    <name type="scientific">Plasticicumulans acidivorans</name>
    <dbReference type="NCBI Taxonomy" id="886464"/>
    <lineage>
        <taxon>Bacteria</taxon>
        <taxon>Pseudomonadati</taxon>
        <taxon>Pseudomonadota</taxon>
        <taxon>Gammaproteobacteria</taxon>
        <taxon>Candidatus Competibacteraceae</taxon>
        <taxon>Plasticicumulans</taxon>
    </lineage>
</organism>
<accession>A0A317MRN9</accession>
<evidence type="ECO:0000256" key="1">
    <source>
        <dbReference type="ARBA" id="ARBA00007689"/>
    </source>
</evidence>
<dbReference type="Gene3D" id="3.30.70.1060">
    <property type="entry name" value="Dimeric alpha+beta barrel"/>
    <property type="match status" value="1"/>
</dbReference>
<evidence type="ECO:0000313" key="3">
    <source>
        <dbReference type="EMBL" id="PWV59467.1"/>
    </source>
</evidence>
<dbReference type="SUPFAM" id="SSF54909">
    <property type="entry name" value="Dimeric alpha+beta barrel"/>
    <property type="match status" value="1"/>
</dbReference>
<keyword evidence="4" id="KW-1185">Reference proteome</keyword>